<evidence type="ECO:0000313" key="2">
    <source>
        <dbReference type="Proteomes" id="UP001243846"/>
    </source>
</evidence>
<evidence type="ECO:0000313" key="1">
    <source>
        <dbReference type="EMBL" id="MDN3710817.1"/>
    </source>
</evidence>
<dbReference type="EMBL" id="JAUFRC010000001">
    <property type="protein sequence ID" value="MDN3710817.1"/>
    <property type="molecule type" value="Genomic_DNA"/>
</dbReference>
<sequence length="53" mass="5535">MAQLVVEGADKIGLDEKVVPSRGGIVEIARLIRGTGKTGAAVMQASKSNRSLR</sequence>
<reference evidence="2" key="1">
    <citation type="journal article" date="2019" name="Int. J. Syst. Evol. Microbiol.">
        <title>The Global Catalogue of Microorganisms (GCM) 10K type strain sequencing project: providing services to taxonomists for standard genome sequencing and annotation.</title>
        <authorList>
            <consortium name="The Broad Institute Genomics Platform"/>
            <consortium name="The Broad Institute Genome Sequencing Center for Infectious Disease"/>
            <person name="Wu L."/>
            <person name="Ma J."/>
        </authorList>
    </citation>
    <scope>NUCLEOTIDE SEQUENCE [LARGE SCALE GENOMIC DNA]</scope>
    <source>
        <strain evidence="2">CECT 8482</strain>
    </source>
</reference>
<gene>
    <name evidence="1" type="ORF">QWZ10_01380</name>
</gene>
<dbReference type="Proteomes" id="UP001243846">
    <property type="component" value="Unassembled WGS sequence"/>
</dbReference>
<protein>
    <submittedName>
        <fullName evidence="1">Uncharacterized protein</fullName>
    </submittedName>
</protein>
<comment type="caution">
    <text evidence="1">The sequence shown here is derived from an EMBL/GenBank/DDBJ whole genome shotgun (WGS) entry which is preliminary data.</text>
</comment>
<organism evidence="1 2">
    <name type="scientific">Paracoccus cavernae</name>
    <dbReference type="NCBI Taxonomy" id="1571207"/>
    <lineage>
        <taxon>Bacteria</taxon>
        <taxon>Pseudomonadati</taxon>
        <taxon>Pseudomonadota</taxon>
        <taxon>Alphaproteobacteria</taxon>
        <taxon>Rhodobacterales</taxon>
        <taxon>Paracoccaceae</taxon>
        <taxon>Paracoccus</taxon>
    </lineage>
</organism>
<keyword evidence="2" id="KW-1185">Reference proteome</keyword>
<accession>A0ABT8D4M9</accession>
<name>A0ABT8D4M9_9RHOB</name>
<proteinExistence type="predicted"/>